<gene>
    <name evidence="6" type="ORF">F3Y22_tig00111210pilonHSYRG00230</name>
</gene>
<dbReference type="InterPro" id="IPR036852">
    <property type="entry name" value="Peptidase_S8/S53_dom_sf"/>
</dbReference>
<dbReference type="Proteomes" id="UP000436088">
    <property type="component" value="Unassembled WGS sequence"/>
</dbReference>
<dbReference type="Gene3D" id="3.40.50.200">
    <property type="entry name" value="Peptidase S8/S53 domain"/>
    <property type="match status" value="2"/>
</dbReference>
<dbReference type="SUPFAM" id="SSF52743">
    <property type="entry name" value="Subtilisin-like"/>
    <property type="match status" value="1"/>
</dbReference>
<dbReference type="Gene3D" id="3.50.30.30">
    <property type="match status" value="1"/>
</dbReference>
<comment type="similarity">
    <text evidence="1 3">Belongs to the peptidase S8 family.</text>
</comment>
<dbReference type="Pfam" id="PF05922">
    <property type="entry name" value="Inhibitor_I9"/>
    <property type="match status" value="1"/>
</dbReference>
<name>A0A6A2YV70_HIBSY</name>
<evidence type="ECO:0000256" key="3">
    <source>
        <dbReference type="PROSITE-ProRule" id="PRU01240"/>
    </source>
</evidence>
<evidence type="ECO:0000313" key="6">
    <source>
        <dbReference type="EMBL" id="KAE8683328.1"/>
    </source>
</evidence>
<dbReference type="Gene3D" id="3.30.70.80">
    <property type="entry name" value="Peptidase S8 propeptide/proteinase inhibitor I9"/>
    <property type="match status" value="1"/>
</dbReference>
<dbReference type="InterPro" id="IPR010259">
    <property type="entry name" value="S8pro/Inhibitor_I9"/>
</dbReference>
<dbReference type="InterPro" id="IPR037045">
    <property type="entry name" value="S8pro/Inhibitor_I9_sf"/>
</dbReference>
<comment type="caution">
    <text evidence="3">Lacks conserved residue(s) required for the propagation of feature annotation.</text>
</comment>
<comment type="caution">
    <text evidence="6">The sequence shown here is derived from an EMBL/GenBank/DDBJ whole genome shotgun (WGS) entry which is preliminary data.</text>
</comment>
<keyword evidence="7" id="KW-1185">Reference proteome</keyword>
<dbReference type="InterPro" id="IPR045051">
    <property type="entry name" value="SBT"/>
</dbReference>
<evidence type="ECO:0000313" key="7">
    <source>
        <dbReference type="Proteomes" id="UP000436088"/>
    </source>
</evidence>
<evidence type="ECO:0000259" key="4">
    <source>
        <dbReference type="Pfam" id="PF00082"/>
    </source>
</evidence>
<protein>
    <submittedName>
        <fullName evidence="6">Subtilisin-like protease SBT1.7</fullName>
    </submittedName>
</protein>
<keyword evidence="2" id="KW-0732">Signal</keyword>
<dbReference type="PROSITE" id="PS51892">
    <property type="entry name" value="SUBTILASE"/>
    <property type="match status" value="1"/>
</dbReference>
<dbReference type="PANTHER" id="PTHR10795">
    <property type="entry name" value="PROPROTEIN CONVERTASE SUBTILISIN/KEXIN"/>
    <property type="match status" value="1"/>
</dbReference>
<feature type="domain" description="Peptidase S8/S53" evidence="4">
    <location>
        <begin position="67"/>
        <end position="219"/>
    </location>
</feature>
<evidence type="ECO:0000256" key="1">
    <source>
        <dbReference type="ARBA" id="ARBA00011073"/>
    </source>
</evidence>
<dbReference type="EMBL" id="VEPZ02001270">
    <property type="protein sequence ID" value="KAE8683328.1"/>
    <property type="molecule type" value="Genomic_DNA"/>
</dbReference>
<evidence type="ECO:0000259" key="5">
    <source>
        <dbReference type="Pfam" id="PF05922"/>
    </source>
</evidence>
<reference evidence="6" key="1">
    <citation type="submission" date="2019-09" db="EMBL/GenBank/DDBJ databases">
        <title>Draft genome information of white flower Hibiscus syriacus.</title>
        <authorList>
            <person name="Kim Y.-M."/>
        </authorList>
    </citation>
    <scope>NUCLEOTIDE SEQUENCE [LARGE SCALE GENOMIC DNA]</scope>
    <source>
        <strain evidence="6">YM2019G1</strain>
    </source>
</reference>
<dbReference type="InterPro" id="IPR000209">
    <property type="entry name" value="Peptidase_S8/S53_dom"/>
</dbReference>
<dbReference type="GO" id="GO:0004252">
    <property type="term" value="F:serine-type endopeptidase activity"/>
    <property type="evidence" value="ECO:0007669"/>
    <property type="project" value="InterPro"/>
</dbReference>
<dbReference type="CDD" id="cd02120">
    <property type="entry name" value="PA_subtilisin_like"/>
    <property type="match status" value="1"/>
</dbReference>
<dbReference type="AlphaFoldDB" id="A0A6A2YV70"/>
<organism evidence="6 7">
    <name type="scientific">Hibiscus syriacus</name>
    <name type="common">Rose of Sharon</name>
    <dbReference type="NCBI Taxonomy" id="106335"/>
    <lineage>
        <taxon>Eukaryota</taxon>
        <taxon>Viridiplantae</taxon>
        <taxon>Streptophyta</taxon>
        <taxon>Embryophyta</taxon>
        <taxon>Tracheophyta</taxon>
        <taxon>Spermatophyta</taxon>
        <taxon>Magnoliopsida</taxon>
        <taxon>eudicotyledons</taxon>
        <taxon>Gunneridae</taxon>
        <taxon>Pentapetalae</taxon>
        <taxon>rosids</taxon>
        <taxon>malvids</taxon>
        <taxon>Malvales</taxon>
        <taxon>Malvaceae</taxon>
        <taxon>Malvoideae</taxon>
        <taxon>Hibiscus</taxon>
    </lineage>
</organism>
<dbReference type="Pfam" id="PF00082">
    <property type="entry name" value="Peptidase_S8"/>
    <property type="match status" value="1"/>
</dbReference>
<evidence type="ECO:0000256" key="2">
    <source>
        <dbReference type="ARBA" id="ARBA00022729"/>
    </source>
</evidence>
<proteinExistence type="inferred from homology"/>
<feature type="domain" description="Inhibitor I9" evidence="5">
    <location>
        <begin position="1"/>
        <end position="42"/>
    </location>
</feature>
<sequence>MLYTYENVIHGYSTRLTVEEAELLRKEHGILFVIPAVRYELHTTRTPEFLGLTQHSALFPTSASMSDVIVGVLDTGFWPELKSFDDSELGPVASWWKGGCQVGKNFSSSSCNRKLIGASNYGYRLGCAYANFLGYANGTSRGMASHARVAIYKACWHGGCFSSDISAAMDRAIADGVNILSMSIGGRPSEYYLDVVAIGAFSAVVHGVFVSCSAGNGGPVPGSLSNVEPRIATIGAGTLDREFPTLITLGNGEKHTRVTLFNGKLVANSTVSLVYGASVSNTSVGGYCLNGILIPEKVSGKIVVCD</sequence>
<dbReference type="GO" id="GO:0006508">
    <property type="term" value="P:proteolysis"/>
    <property type="evidence" value="ECO:0007669"/>
    <property type="project" value="UniProtKB-KW"/>
</dbReference>
<accession>A0A6A2YV70</accession>